<organism evidence="4 5">
    <name type="scientific">Pseudoalteromonas fenneropenaei</name>
    <dbReference type="NCBI Taxonomy" id="1737459"/>
    <lineage>
        <taxon>Bacteria</taxon>
        <taxon>Pseudomonadati</taxon>
        <taxon>Pseudomonadota</taxon>
        <taxon>Gammaproteobacteria</taxon>
        <taxon>Alteromonadales</taxon>
        <taxon>Pseudoalteromonadaceae</taxon>
        <taxon>Pseudoalteromonas</taxon>
    </lineage>
</organism>
<keyword evidence="2" id="KW-0732">Signal</keyword>
<proteinExistence type="inferred from homology"/>
<dbReference type="Proteomes" id="UP001595453">
    <property type="component" value="Unassembled WGS sequence"/>
</dbReference>
<dbReference type="InterPro" id="IPR001638">
    <property type="entry name" value="Solute-binding_3/MltF_N"/>
</dbReference>
<dbReference type="SUPFAM" id="SSF53850">
    <property type="entry name" value="Periplasmic binding protein-like II"/>
    <property type="match status" value="1"/>
</dbReference>
<comment type="caution">
    <text evidence="4">The sequence shown here is derived from an EMBL/GenBank/DDBJ whole genome shotgun (WGS) entry which is preliminary data.</text>
</comment>
<protein>
    <submittedName>
        <fullName evidence="4">Substrate-binding periplasmic protein</fullName>
    </submittedName>
</protein>
<dbReference type="Gene3D" id="3.40.190.10">
    <property type="entry name" value="Periplasmic binding protein-like II"/>
    <property type="match status" value="2"/>
</dbReference>
<comment type="similarity">
    <text evidence="1">Belongs to the bacterial solute-binding protein 3 family.</text>
</comment>
<evidence type="ECO:0000259" key="3">
    <source>
        <dbReference type="SMART" id="SM00062"/>
    </source>
</evidence>
<evidence type="ECO:0000313" key="4">
    <source>
        <dbReference type="EMBL" id="MFC3031601.1"/>
    </source>
</evidence>
<dbReference type="EMBL" id="JBHRSD010000006">
    <property type="protein sequence ID" value="MFC3031601.1"/>
    <property type="molecule type" value="Genomic_DNA"/>
</dbReference>
<dbReference type="Pfam" id="PF00497">
    <property type="entry name" value="SBP_bac_3"/>
    <property type="match status" value="1"/>
</dbReference>
<evidence type="ECO:0000256" key="2">
    <source>
        <dbReference type="ARBA" id="ARBA00022729"/>
    </source>
</evidence>
<evidence type="ECO:0000313" key="5">
    <source>
        <dbReference type="Proteomes" id="UP001595453"/>
    </source>
</evidence>
<dbReference type="RefSeq" id="WP_377120988.1">
    <property type="nucleotide sequence ID" value="NZ_JBHRSD010000006.1"/>
</dbReference>
<reference evidence="5" key="1">
    <citation type="journal article" date="2019" name="Int. J. Syst. Evol. Microbiol.">
        <title>The Global Catalogue of Microorganisms (GCM) 10K type strain sequencing project: providing services to taxonomists for standard genome sequencing and annotation.</title>
        <authorList>
            <consortium name="The Broad Institute Genomics Platform"/>
            <consortium name="The Broad Institute Genome Sequencing Center for Infectious Disease"/>
            <person name="Wu L."/>
            <person name="Ma J."/>
        </authorList>
    </citation>
    <scope>NUCLEOTIDE SEQUENCE [LARGE SCALE GENOMIC DNA]</scope>
    <source>
        <strain evidence="5">KCTC 42730</strain>
    </source>
</reference>
<gene>
    <name evidence="4" type="ORF">ACFOEE_03565</name>
</gene>
<dbReference type="SMART" id="SM00062">
    <property type="entry name" value="PBPb"/>
    <property type="match status" value="1"/>
</dbReference>
<name>A0ABV7CGB7_9GAMM</name>
<evidence type="ECO:0000256" key="1">
    <source>
        <dbReference type="ARBA" id="ARBA00010333"/>
    </source>
</evidence>
<accession>A0ABV7CGB7</accession>
<feature type="domain" description="Solute-binding protein family 3/N-terminal" evidence="3">
    <location>
        <begin position="31"/>
        <end position="255"/>
    </location>
</feature>
<dbReference type="PANTHER" id="PTHR35936">
    <property type="entry name" value="MEMBRANE-BOUND LYTIC MUREIN TRANSGLYCOSYLASE F"/>
    <property type="match status" value="1"/>
</dbReference>
<sequence length="256" mass="28892">MKVMKVMKVIWLFLLMMLSLNVWGERRCEVTAKVGLAAEWPPLVIYQGQHTTGLDVEIARLVFNDAAICLEFKRLPSSARSLTEMEKGEIDLALMTSFTEERAKYGEFSIPYRLEKMRLFTSHAALSDTSLSQALERGYNIGVSIGSYYGEEFEAIRGGEYQTAVVEVASAKRRAQLLMLGRLDLIIEDEITGRYLFAQSKKPIFMSDYPVHDNGVHFIWRKGFFTVEQIAAINTAIVARKTAIASLLAQYQSGKL</sequence>
<dbReference type="PANTHER" id="PTHR35936:SF25">
    <property type="entry name" value="ABC TRANSPORTER SUBSTRATE-BINDING PROTEIN"/>
    <property type="match status" value="1"/>
</dbReference>
<keyword evidence="5" id="KW-1185">Reference proteome</keyword>